<keyword evidence="8" id="KW-0472">Membrane</keyword>
<evidence type="ECO:0000259" key="10">
    <source>
        <dbReference type="PROSITE" id="PS50110"/>
    </source>
</evidence>
<dbReference type="CDD" id="cd06225">
    <property type="entry name" value="HAMP"/>
    <property type="match status" value="1"/>
</dbReference>
<dbReference type="Pfam" id="PF02518">
    <property type="entry name" value="HATPase_c"/>
    <property type="match status" value="1"/>
</dbReference>
<dbReference type="Pfam" id="PF00512">
    <property type="entry name" value="HisKA"/>
    <property type="match status" value="1"/>
</dbReference>
<keyword evidence="5" id="KW-0808">Transferase</keyword>
<dbReference type="PROSITE" id="PS50112">
    <property type="entry name" value="PAS"/>
    <property type="match status" value="1"/>
</dbReference>
<keyword evidence="8" id="KW-1133">Transmembrane helix</keyword>
<evidence type="ECO:0000256" key="3">
    <source>
        <dbReference type="ARBA" id="ARBA00012438"/>
    </source>
</evidence>
<proteinExistence type="predicted"/>
<dbReference type="Proteomes" id="UP000600877">
    <property type="component" value="Unassembled WGS sequence"/>
</dbReference>
<dbReference type="GO" id="GO:0016301">
    <property type="term" value="F:kinase activity"/>
    <property type="evidence" value="ECO:0007669"/>
    <property type="project" value="UniProtKB-KW"/>
</dbReference>
<feature type="domain" description="Histidine kinase" evidence="9">
    <location>
        <begin position="515"/>
        <end position="730"/>
    </location>
</feature>
<dbReference type="InterPro" id="IPR036890">
    <property type="entry name" value="HATPase_C_sf"/>
</dbReference>
<evidence type="ECO:0000313" key="13">
    <source>
        <dbReference type="EMBL" id="GGX94378.1"/>
    </source>
</evidence>
<evidence type="ECO:0000259" key="11">
    <source>
        <dbReference type="PROSITE" id="PS50112"/>
    </source>
</evidence>
<dbReference type="SUPFAM" id="SSF52172">
    <property type="entry name" value="CheY-like"/>
    <property type="match status" value="1"/>
</dbReference>
<dbReference type="InterPro" id="IPR003660">
    <property type="entry name" value="HAMP_dom"/>
</dbReference>
<feature type="transmembrane region" description="Helical" evidence="8">
    <location>
        <begin position="298"/>
        <end position="316"/>
    </location>
</feature>
<dbReference type="InterPro" id="IPR003661">
    <property type="entry name" value="HisK_dim/P_dom"/>
</dbReference>
<dbReference type="CDD" id="cd00130">
    <property type="entry name" value="PAS"/>
    <property type="match status" value="1"/>
</dbReference>
<organism evidence="13 14">
    <name type="scientific">Vogesella alkaliphila</name>
    <dbReference type="NCBI Taxonomy" id="1193621"/>
    <lineage>
        <taxon>Bacteria</taxon>
        <taxon>Pseudomonadati</taxon>
        <taxon>Pseudomonadota</taxon>
        <taxon>Betaproteobacteria</taxon>
        <taxon>Neisseriales</taxon>
        <taxon>Chromobacteriaceae</taxon>
        <taxon>Vogesella</taxon>
    </lineage>
</organism>
<dbReference type="Pfam" id="PF12860">
    <property type="entry name" value="PAS_7"/>
    <property type="match status" value="1"/>
</dbReference>
<keyword evidence="8" id="KW-0812">Transmembrane</keyword>
<keyword evidence="6 13" id="KW-0418">Kinase</keyword>
<keyword evidence="4 7" id="KW-0597">Phosphoprotein</keyword>
<dbReference type="Gene3D" id="6.10.340.10">
    <property type="match status" value="1"/>
</dbReference>
<feature type="modified residue" description="4-aspartylphosphate" evidence="7">
    <location>
        <position position="800"/>
    </location>
</feature>
<evidence type="ECO:0000256" key="1">
    <source>
        <dbReference type="ARBA" id="ARBA00000085"/>
    </source>
</evidence>
<protein>
    <recommendedName>
        <fullName evidence="3">histidine kinase</fullName>
        <ecNumber evidence="3">2.7.13.3</ecNumber>
    </recommendedName>
</protein>
<dbReference type="EMBL" id="BMYW01000007">
    <property type="protein sequence ID" value="GGX94378.1"/>
    <property type="molecule type" value="Genomic_DNA"/>
</dbReference>
<dbReference type="Gene3D" id="1.10.287.130">
    <property type="match status" value="1"/>
</dbReference>
<dbReference type="SMART" id="SM00388">
    <property type="entry name" value="HisKA"/>
    <property type="match status" value="1"/>
</dbReference>
<sequence>MMPFAANLGLWPPAQQIRIRLQAAFVVLFVLMLLLTVVGVDGMRVTLRTLTGFREEVMPELAQVLELAEKVSQVAAVAPNLADTYAPGSLGNDIRRLQFLMSDIRRLSRTLPAQADAELAVSTMLEGAERDLQQLLLLSSDKRRHQDVLDTYLQRLDWLGTQLASRAPARAQQAPTLLPLWQTLLAVPLARDRARLGVLEADAEALMLAMQRRGELQALPPWLAIELEVMLASPQNIFEQRRRIVETNDRMAALLQLYRGNAEHLSLRSAHYVKALRARADQRSAQVQATIRSGISGLMLLAAVGVVIALLAAGYVRRVAGQIQSIASVMSKLAAGDLHQATPATERRDEIGELARAFQVFRDVLREKQRLAQGMEAQQRLLQTVFLSMNDGLSVYDAQGGLMVWNPRFPAMLGISEGQLSVGMPLATLRGSMAPGTRWQVLGNDAVTYIGDGRERIASNAELHLPDGRVLEFFSRAMPEGGWVAVCRDVSARRAAENQVRQMQKMEVLGQLTGGVAHDFNNILLAILGNLELLEKRDDLPPEARHRLERAHAAANKAAALTRRLLAFARRQPLSNELVDCSDMLHEMLDLIEYSVSEGIQVGIEAGPGLTVCVDRGQLENAILNLALNASQAMGDRGRLQLRAERCSHGHPLPAGDAICLSVNDNGPGIPPEVLPHVLEPFFTTKEHGKGSGLGLSIVYGFVRQSGGELEISSRQGQGTTIRIWLPACAAQAGPGADPAPLPPVPRGLRVLLVEDDADVRDTALALLQQLGAEVSAVAGAEAALQWLQAGGVADMVLSDIMLGDGGDGVHLYRRLQQGWPQLPVVLASGLPPEHHASRRDWPGQAVFLAKPYSLADLARLLQQLPAAGR</sequence>
<dbReference type="SUPFAM" id="SSF158472">
    <property type="entry name" value="HAMP domain-like"/>
    <property type="match status" value="1"/>
</dbReference>
<dbReference type="EC" id="2.7.13.3" evidence="3"/>
<feature type="domain" description="PAS" evidence="11">
    <location>
        <begin position="378"/>
        <end position="420"/>
    </location>
</feature>
<evidence type="ECO:0000256" key="5">
    <source>
        <dbReference type="ARBA" id="ARBA00022679"/>
    </source>
</evidence>
<dbReference type="InterPro" id="IPR035965">
    <property type="entry name" value="PAS-like_dom_sf"/>
</dbReference>
<dbReference type="PROSITE" id="PS50885">
    <property type="entry name" value="HAMP"/>
    <property type="match status" value="1"/>
</dbReference>
<dbReference type="PANTHER" id="PTHR43065">
    <property type="entry name" value="SENSOR HISTIDINE KINASE"/>
    <property type="match status" value="1"/>
</dbReference>
<dbReference type="InterPro" id="IPR000014">
    <property type="entry name" value="PAS"/>
</dbReference>
<evidence type="ECO:0000256" key="7">
    <source>
        <dbReference type="PROSITE-ProRule" id="PRU00169"/>
    </source>
</evidence>
<gene>
    <name evidence="13" type="ORF">GCM10011290_22820</name>
</gene>
<evidence type="ECO:0000256" key="8">
    <source>
        <dbReference type="SAM" id="Phobius"/>
    </source>
</evidence>
<keyword evidence="14" id="KW-1185">Reference proteome</keyword>
<dbReference type="SUPFAM" id="SSF47384">
    <property type="entry name" value="Homodimeric domain of signal transducing histidine kinase"/>
    <property type="match status" value="1"/>
</dbReference>
<dbReference type="Gene3D" id="3.30.450.20">
    <property type="entry name" value="PAS domain"/>
    <property type="match status" value="1"/>
</dbReference>
<dbReference type="PANTHER" id="PTHR43065:SF42">
    <property type="entry name" value="TWO-COMPONENT SENSOR PPRA"/>
    <property type="match status" value="1"/>
</dbReference>
<dbReference type="Pfam" id="PF00672">
    <property type="entry name" value="HAMP"/>
    <property type="match status" value="1"/>
</dbReference>
<dbReference type="PROSITE" id="PS50110">
    <property type="entry name" value="RESPONSE_REGULATORY"/>
    <property type="match status" value="1"/>
</dbReference>
<feature type="domain" description="Response regulatory" evidence="10">
    <location>
        <begin position="750"/>
        <end position="866"/>
    </location>
</feature>
<dbReference type="SUPFAM" id="SSF55785">
    <property type="entry name" value="PYP-like sensor domain (PAS domain)"/>
    <property type="match status" value="1"/>
</dbReference>
<dbReference type="PRINTS" id="PR00344">
    <property type="entry name" value="BCTRLSENSOR"/>
</dbReference>
<dbReference type="SUPFAM" id="SSF55874">
    <property type="entry name" value="ATPase domain of HSP90 chaperone/DNA topoisomerase II/histidine kinase"/>
    <property type="match status" value="1"/>
</dbReference>
<feature type="transmembrane region" description="Helical" evidence="8">
    <location>
        <begin position="20"/>
        <end position="40"/>
    </location>
</feature>
<dbReference type="InterPro" id="IPR011006">
    <property type="entry name" value="CheY-like_superfamily"/>
</dbReference>
<reference evidence="14" key="1">
    <citation type="journal article" date="2019" name="Int. J. Syst. Evol. Microbiol.">
        <title>The Global Catalogue of Microorganisms (GCM) 10K type strain sequencing project: providing services to taxonomists for standard genome sequencing and annotation.</title>
        <authorList>
            <consortium name="The Broad Institute Genomics Platform"/>
            <consortium name="The Broad Institute Genome Sequencing Center for Infectious Disease"/>
            <person name="Wu L."/>
            <person name="Ma J."/>
        </authorList>
    </citation>
    <scope>NUCLEOTIDE SEQUENCE [LARGE SCALE GENOMIC DNA]</scope>
    <source>
        <strain evidence="14">KCTC 32041</strain>
    </source>
</reference>
<dbReference type="InterPro" id="IPR001789">
    <property type="entry name" value="Sig_transdc_resp-reg_receiver"/>
</dbReference>
<comment type="catalytic activity">
    <reaction evidence="1">
        <text>ATP + protein L-histidine = ADP + protein N-phospho-L-histidine.</text>
        <dbReference type="EC" id="2.7.13.3"/>
    </reaction>
</comment>
<dbReference type="InterPro" id="IPR003594">
    <property type="entry name" value="HATPase_dom"/>
</dbReference>
<evidence type="ECO:0000259" key="9">
    <source>
        <dbReference type="PROSITE" id="PS50109"/>
    </source>
</evidence>
<dbReference type="RefSeq" id="WP_229800359.1">
    <property type="nucleotide sequence ID" value="NZ_BMYW01000007.1"/>
</dbReference>
<dbReference type="InterPro" id="IPR005467">
    <property type="entry name" value="His_kinase_dom"/>
</dbReference>
<dbReference type="Gene3D" id="3.30.565.10">
    <property type="entry name" value="Histidine kinase-like ATPase, C-terminal domain"/>
    <property type="match status" value="1"/>
</dbReference>
<name>A0ABQ2YUK6_9NEIS</name>
<dbReference type="Gene3D" id="3.40.50.2300">
    <property type="match status" value="1"/>
</dbReference>
<dbReference type="SMART" id="SM00387">
    <property type="entry name" value="HATPase_c"/>
    <property type="match status" value="1"/>
</dbReference>
<evidence type="ECO:0000256" key="6">
    <source>
        <dbReference type="ARBA" id="ARBA00022777"/>
    </source>
</evidence>
<dbReference type="SMART" id="SM00304">
    <property type="entry name" value="HAMP"/>
    <property type="match status" value="1"/>
</dbReference>
<accession>A0ABQ2YUK6</accession>
<evidence type="ECO:0000256" key="2">
    <source>
        <dbReference type="ARBA" id="ARBA00004370"/>
    </source>
</evidence>
<dbReference type="SMART" id="SM00448">
    <property type="entry name" value="REC"/>
    <property type="match status" value="1"/>
</dbReference>
<dbReference type="PROSITE" id="PS50109">
    <property type="entry name" value="HIS_KIN"/>
    <property type="match status" value="1"/>
</dbReference>
<dbReference type="InterPro" id="IPR004358">
    <property type="entry name" value="Sig_transdc_His_kin-like_C"/>
</dbReference>
<evidence type="ECO:0000256" key="4">
    <source>
        <dbReference type="ARBA" id="ARBA00022553"/>
    </source>
</evidence>
<comment type="subcellular location">
    <subcellularLocation>
        <location evidence="2">Membrane</location>
    </subcellularLocation>
</comment>
<comment type="caution">
    <text evidence="13">The sequence shown here is derived from an EMBL/GenBank/DDBJ whole genome shotgun (WGS) entry which is preliminary data.</text>
</comment>
<dbReference type="Pfam" id="PF00072">
    <property type="entry name" value="Response_reg"/>
    <property type="match status" value="1"/>
</dbReference>
<feature type="domain" description="HAMP" evidence="12">
    <location>
        <begin position="317"/>
        <end position="370"/>
    </location>
</feature>
<dbReference type="InterPro" id="IPR036097">
    <property type="entry name" value="HisK_dim/P_sf"/>
</dbReference>
<evidence type="ECO:0000259" key="12">
    <source>
        <dbReference type="PROSITE" id="PS50885"/>
    </source>
</evidence>
<evidence type="ECO:0000313" key="14">
    <source>
        <dbReference type="Proteomes" id="UP000600877"/>
    </source>
</evidence>
<dbReference type="CDD" id="cd00082">
    <property type="entry name" value="HisKA"/>
    <property type="match status" value="1"/>
</dbReference>